<dbReference type="OrthoDB" id="429671at2759"/>
<dbReference type="InterPro" id="IPR028889">
    <property type="entry name" value="USP"/>
</dbReference>
<feature type="compositionally biased region" description="Basic residues" evidence="8">
    <location>
        <begin position="386"/>
        <end position="402"/>
    </location>
</feature>
<dbReference type="GO" id="GO:0005634">
    <property type="term" value="C:nucleus"/>
    <property type="evidence" value="ECO:0007669"/>
    <property type="project" value="TreeGrafter"/>
</dbReference>
<feature type="region of interest" description="Disordered" evidence="8">
    <location>
        <begin position="265"/>
        <end position="296"/>
    </location>
</feature>
<dbReference type="CDD" id="cd02257">
    <property type="entry name" value="Peptidase_C19"/>
    <property type="match status" value="1"/>
</dbReference>
<dbReference type="InterPro" id="IPR018200">
    <property type="entry name" value="USP_CS"/>
</dbReference>
<dbReference type="PROSITE" id="PS50235">
    <property type="entry name" value="USP_3"/>
    <property type="match status" value="1"/>
</dbReference>
<feature type="compositionally biased region" description="Pro residues" evidence="8">
    <location>
        <begin position="78"/>
        <end position="93"/>
    </location>
</feature>
<feature type="compositionally biased region" description="Gly residues" evidence="8">
    <location>
        <begin position="46"/>
        <end position="64"/>
    </location>
</feature>
<dbReference type="KEGG" id="cvr:CHLNCDRAFT_55534"/>
<feature type="compositionally biased region" description="Basic and acidic residues" evidence="8">
    <location>
        <begin position="23"/>
        <end position="41"/>
    </location>
</feature>
<evidence type="ECO:0000256" key="7">
    <source>
        <dbReference type="RuleBase" id="RU366025"/>
    </source>
</evidence>
<dbReference type="GO" id="GO:0006508">
    <property type="term" value="P:proteolysis"/>
    <property type="evidence" value="ECO:0007669"/>
    <property type="project" value="UniProtKB-KW"/>
</dbReference>
<feature type="compositionally biased region" description="Low complexity" evidence="8">
    <location>
        <begin position="274"/>
        <end position="294"/>
    </location>
</feature>
<dbReference type="PANTHER" id="PTHR24006">
    <property type="entry name" value="UBIQUITIN CARBOXYL-TERMINAL HYDROLASE"/>
    <property type="match status" value="1"/>
</dbReference>
<evidence type="ECO:0000259" key="9">
    <source>
        <dbReference type="PROSITE" id="PS50235"/>
    </source>
</evidence>
<organism evidence="11">
    <name type="scientific">Chlorella variabilis</name>
    <name type="common">Green alga</name>
    <dbReference type="NCBI Taxonomy" id="554065"/>
    <lineage>
        <taxon>Eukaryota</taxon>
        <taxon>Viridiplantae</taxon>
        <taxon>Chlorophyta</taxon>
        <taxon>core chlorophytes</taxon>
        <taxon>Trebouxiophyceae</taxon>
        <taxon>Chlorellales</taxon>
        <taxon>Chlorellaceae</taxon>
        <taxon>Chlorella clade</taxon>
        <taxon>Chlorella</taxon>
    </lineage>
</organism>
<dbReference type="OMA" id="AMIMFMK"/>
<proteinExistence type="inferred from homology"/>
<dbReference type="EC" id="3.4.19.12" evidence="7"/>
<comment type="catalytic activity">
    <reaction evidence="1 7">
        <text>Thiol-dependent hydrolysis of ester, thioester, amide, peptide and isopeptide bonds formed by the C-terminal Gly of ubiquitin (a 76-residue protein attached to proteins as an intracellular targeting signal).</text>
        <dbReference type="EC" id="3.4.19.12"/>
    </reaction>
</comment>
<comment type="similarity">
    <text evidence="2 7">Belongs to the peptidase C19 family.</text>
</comment>
<dbReference type="PROSITE" id="PS00972">
    <property type="entry name" value="USP_1"/>
    <property type="match status" value="1"/>
</dbReference>
<gene>
    <name evidence="10" type="ORF">CHLNCDRAFT_55534</name>
</gene>
<evidence type="ECO:0000256" key="2">
    <source>
        <dbReference type="ARBA" id="ARBA00009085"/>
    </source>
</evidence>
<dbReference type="AlphaFoldDB" id="E1ZTL7"/>
<evidence type="ECO:0000256" key="1">
    <source>
        <dbReference type="ARBA" id="ARBA00000707"/>
    </source>
</evidence>
<feature type="compositionally biased region" description="Low complexity" evidence="8">
    <location>
        <begin position="177"/>
        <end position="193"/>
    </location>
</feature>
<dbReference type="EMBL" id="GL433872">
    <property type="protein sequence ID" value="EFN50829.1"/>
    <property type="molecule type" value="Genomic_DNA"/>
</dbReference>
<dbReference type="PROSITE" id="PS00973">
    <property type="entry name" value="USP_2"/>
    <property type="match status" value="1"/>
</dbReference>
<keyword evidence="4 7" id="KW-0833">Ubl conjugation pathway</keyword>
<dbReference type="Pfam" id="PF00443">
    <property type="entry name" value="UCH"/>
    <property type="match status" value="1"/>
</dbReference>
<feature type="region of interest" description="Disordered" evidence="8">
    <location>
        <begin position="1"/>
        <end position="93"/>
    </location>
</feature>
<evidence type="ECO:0000256" key="4">
    <source>
        <dbReference type="ARBA" id="ARBA00022786"/>
    </source>
</evidence>
<dbReference type="PANTHER" id="PTHR24006:SF687">
    <property type="entry name" value="UBIQUITIN CARBOXYL-TERMINAL HYDROLASE 10"/>
    <property type="match status" value="1"/>
</dbReference>
<feature type="compositionally biased region" description="Basic residues" evidence="8">
    <location>
        <begin position="721"/>
        <end position="730"/>
    </location>
</feature>
<dbReference type="STRING" id="554065.E1ZTL7"/>
<evidence type="ECO:0000256" key="5">
    <source>
        <dbReference type="ARBA" id="ARBA00022801"/>
    </source>
</evidence>
<dbReference type="InterPro" id="IPR050164">
    <property type="entry name" value="Peptidase_C19"/>
</dbReference>
<feature type="region of interest" description="Disordered" evidence="8">
    <location>
        <begin position="349"/>
        <end position="432"/>
    </location>
</feature>
<feature type="compositionally biased region" description="Basic residues" evidence="8">
    <location>
        <begin position="414"/>
        <end position="423"/>
    </location>
</feature>
<comment type="function">
    <text evidence="7">Recognizes and hydrolyzes the peptide bond at the C-terminal Gly of ubiquitin. Involved in the processing of poly-ubiquitin precursors as well as that of ubiquitinated proteins.</text>
</comment>
<keyword evidence="6 7" id="KW-0788">Thiol protease</keyword>
<feature type="domain" description="USP" evidence="9">
    <location>
        <begin position="508"/>
        <end position="922"/>
    </location>
</feature>
<dbReference type="InterPro" id="IPR038765">
    <property type="entry name" value="Papain-like_cys_pep_sf"/>
</dbReference>
<dbReference type="SUPFAM" id="SSF54001">
    <property type="entry name" value="Cysteine proteinases"/>
    <property type="match status" value="1"/>
</dbReference>
<protein>
    <recommendedName>
        <fullName evidence="7">Ubiquitin carboxyl-terminal hydrolase</fullName>
        <ecNumber evidence="7">3.4.19.12</ecNumber>
    </recommendedName>
</protein>
<dbReference type="GeneID" id="17350249"/>
<dbReference type="RefSeq" id="XP_005842931.1">
    <property type="nucleotide sequence ID" value="XM_005842869.1"/>
</dbReference>
<feature type="compositionally biased region" description="Low complexity" evidence="8">
    <location>
        <begin position="144"/>
        <end position="155"/>
    </location>
</feature>
<accession>E1ZTL7</accession>
<dbReference type="Proteomes" id="UP000008141">
    <property type="component" value="Unassembled WGS sequence"/>
</dbReference>
<keyword evidence="11" id="KW-1185">Reference proteome</keyword>
<dbReference type="GO" id="GO:0004843">
    <property type="term" value="F:cysteine-type deubiquitinase activity"/>
    <property type="evidence" value="ECO:0007669"/>
    <property type="project" value="UniProtKB-UniRule"/>
</dbReference>
<evidence type="ECO:0000313" key="10">
    <source>
        <dbReference type="EMBL" id="EFN50829.1"/>
    </source>
</evidence>
<dbReference type="InterPro" id="IPR001394">
    <property type="entry name" value="Peptidase_C19_UCH"/>
</dbReference>
<sequence>MQQPTEGYGRDRERGNTGYRPRGRGDGEQVYRGGGRGDREPQQAGFGSGYAGGRAGRGGGGGNGREQHASPHFMAPHPGMPPHPLAGGPHPPPLPHMDLGMPPPPGVMPMPHHPPHPSWGRGVPVHPYHMPPPVHHPAAPLPGHPVVHPAGVLPHMQPHAPASAASAELPQQPLPAGLVPEVVGSSSGSSSGDVGAGEKLQQLNIQEQSSPQQPAAAPASASEAPPVAAAVAAAEGAPMQQQQPSVEVPAGIAPVQVVATALEPEGPVQPPAAQPAAAVEQQQQQPPTLAEQVQGAEGAVAPALPDGTANAAAGADAVPEPAAAAASVAPPAAQAPAAPKSWAALAASQAAPVSTQFRPHTTPQRAPGHTPPPSLQQQQRQQQQHPHPHAHPHAAHAGRGGRGHYGGREGPHSGRSRGRHGHSGSRDGRDFLAPHHQQPVMISSQANGGSPRATRSAASAASAPTAITAAAAPAVASQLPEAMRPPSAGTDAAAAAAAAAAVARVEPRGLFNPGNLCFMNSILQALLGSSRFCQLLAALRKAAPELDAAATPTLAALAELAAEFKPVEAPRERQGGGAAAEDGQQQGVGAAAAGAAKAAGLLMLGDRPLMPGMLMEVVNSFRPHGCGAGGGATSTCSIVLGPGKSNGSTGPMSLQASPCATIAAPRWEQEDAHDFLEYLVDRMHQEWARLSGGGAALSATAASAAANAAKAAEEDEWLTRSGRRTTKRQPLKTDSETTVSGLFRGTTLSTVTCQGHPPSETPQPFVSLSLHILPDSVKSVDDALDLLTATESISGYKPQDTSAPTEATKVVRLQRLPPLLVLFLMRFDPANLHQKISKPVAFPPRLKMNRTWLASDSGERGAEYDLVSTVTHHGKTIGSGHYTADVRQPCGAWLHFDDDRVDKVSQQQVLTSRPYLLFYQRV</sequence>
<dbReference type="Gene3D" id="3.90.70.10">
    <property type="entry name" value="Cysteine proteinases"/>
    <property type="match status" value="1"/>
</dbReference>
<dbReference type="GO" id="GO:0005829">
    <property type="term" value="C:cytosol"/>
    <property type="evidence" value="ECO:0007669"/>
    <property type="project" value="TreeGrafter"/>
</dbReference>
<evidence type="ECO:0000313" key="11">
    <source>
        <dbReference type="Proteomes" id="UP000008141"/>
    </source>
</evidence>
<keyword evidence="5 7" id="KW-0378">Hydrolase</keyword>
<evidence type="ECO:0000256" key="3">
    <source>
        <dbReference type="ARBA" id="ARBA00022670"/>
    </source>
</evidence>
<feature type="compositionally biased region" description="Polar residues" evidence="8">
    <location>
        <begin position="353"/>
        <end position="364"/>
    </location>
</feature>
<feature type="region of interest" description="Disordered" evidence="8">
    <location>
        <begin position="713"/>
        <end position="735"/>
    </location>
</feature>
<evidence type="ECO:0000256" key="8">
    <source>
        <dbReference type="SAM" id="MobiDB-lite"/>
    </source>
</evidence>
<keyword evidence="3 7" id="KW-0645">Protease</keyword>
<evidence type="ECO:0000256" key="6">
    <source>
        <dbReference type="ARBA" id="ARBA00022807"/>
    </source>
</evidence>
<feature type="compositionally biased region" description="Low complexity" evidence="8">
    <location>
        <begin position="450"/>
        <end position="461"/>
    </location>
</feature>
<dbReference type="GO" id="GO:0016579">
    <property type="term" value="P:protein deubiquitination"/>
    <property type="evidence" value="ECO:0007669"/>
    <property type="project" value="InterPro"/>
</dbReference>
<feature type="compositionally biased region" description="Low complexity" evidence="8">
    <location>
        <begin position="376"/>
        <end position="385"/>
    </location>
</feature>
<name>E1ZTL7_CHLVA</name>
<feature type="region of interest" description="Disordered" evidence="8">
    <location>
        <begin position="442"/>
        <end position="461"/>
    </location>
</feature>
<reference evidence="10 11" key="1">
    <citation type="journal article" date="2010" name="Plant Cell">
        <title>The Chlorella variabilis NC64A genome reveals adaptation to photosymbiosis, coevolution with viruses, and cryptic sex.</title>
        <authorList>
            <person name="Blanc G."/>
            <person name="Duncan G."/>
            <person name="Agarkova I."/>
            <person name="Borodovsky M."/>
            <person name="Gurnon J."/>
            <person name="Kuo A."/>
            <person name="Lindquist E."/>
            <person name="Lucas S."/>
            <person name="Pangilinan J."/>
            <person name="Polle J."/>
            <person name="Salamov A."/>
            <person name="Terry A."/>
            <person name="Yamada T."/>
            <person name="Dunigan D.D."/>
            <person name="Grigoriev I.V."/>
            <person name="Claverie J.M."/>
            <person name="Van Etten J.L."/>
        </authorList>
    </citation>
    <scope>NUCLEOTIDE SEQUENCE [LARGE SCALE GENOMIC DNA]</scope>
    <source>
        <strain evidence="10 11">NC64A</strain>
    </source>
</reference>
<dbReference type="eggNOG" id="KOG1871">
    <property type="taxonomic scope" value="Eukaryota"/>
</dbReference>
<dbReference type="InParanoid" id="E1ZTL7"/>
<feature type="region of interest" description="Disordered" evidence="8">
    <location>
        <begin position="139"/>
        <end position="196"/>
    </location>
</feature>